<dbReference type="EMBL" id="JAYWLC010000003">
    <property type="protein sequence ID" value="MER5171263.1"/>
    <property type="molecule type" value="Genomic_DNA"/>
</dbReference>
<feature type="signal peptide" evidence="2">
    <location>
        <begin position="1"/>
        <end position="21"/>
    </location>
</feature>
<protein>
    <recommendedName>
        <fullName evidence="5">DUF4148 domain-containing protein</fullName>
    </recommendedName>
</protein>
<evidence type="ECO:0000313" key="3">
    <source>
        <dbReference type="EMBL" id="MER5171263.1"/>
    </source>
</evidence>
<sequence length="141" mass="14668">MKNAIIAAIAALTASAGIASAEGAGHAQLAQQLNLDGAQFTTAELTTIADARRDNDTNTANYFIEHENRTAAPAHEVTPGKAQLAAQLGVNPAKYTLAELVTVDSNLRNDNAQDAAFILSGDARQSVAPQPAPYLGQGRDE</sequence>
<proteinExistence type="predicted"/>
<keyword evidence="2" id="KW-0732">Signal</keyword>
<evidence type="ECO:0008006" key="5">
    <source>
        <dbReference type="Google" id="ProtNLM"/>
    </source>
</evidence>
<organism evidence="3 4">
    <name type="scientific">Thioclava kandeliae</name>
    <dbReference type="NCBI Taxonomy" id="3070818"/>
    <lineage>
        <taxon>Bacteria</taxon>
        <taxon>Pseudomonadati</taxon>
        <taxon>Pseudomonadota</taxon>
        <taxon>Alphaproteobacteria</taxon>
        <taxon>Rhodobacterales</taxon>
        <taxon>Paracoccaceae</taxon>
        <taxon>Thioclava</taxon>
    </lineage>
</organism>
<dbReference type="RefSeq" id="WP_339115054.1">
    <property type="nucleotide sequence ID" value="NZ_JAYWLC010000003.1"/>
</dbReference>
<feature type="chain" id="PRO_5047104261" description="DUF4148 domain-containing protein" evidence="2">
    <location>
        <begin position="22"/>
        <end position="141"/>
    </location>
</feature>
<reference evidence="3 4" key="1">
    <citation type="submission" date="2024-01" db="EMBL/GenBank/DDBJ databases">
        <authorList>
            <person name="Deng Y."/>
            <person name="Su J."/>
        </authorList>
    </citation>
    <scope>NUCLEOTIDE SEQUENCE [LARGE SCALE GENOMIC DNA]</scope>
    <source>
        <strain evidence="3 4">CPCC 100088</strain>
    </source>
</reference>
<feature type="region of interest" description="Disordered" evidence="1">
    <location>
        <begin position="122"/>
        <end position="141"/>
    </location>
</feature>
<gene>
    <name evidence="3" type="ORF">VSX56_05680</name>
</gene>
<evidence type="ECO:0000256" key="2">
    <source>
        <dbReference type="SAM" id="SignalP"/>
    </source>
</evidence>
<reference evidence="3 4" key="2">
    <citation type="submission" date="2024-06" db="EMBL/GenBank/DDBJ databases">
        <title>Thioclava kandeliae sp. nov. from a rhizosphere soil sample of Kandelia candel in a mangrove.</title>
        <authorList>
            <person name="Mu T."/>
        </authorList>
    </citation>
    <scope>NUCLEOTIDE SEQUENCE [LARGE SCALE GENOMIC DNA]</scope>
    <source>
        <strain evidence="3 4">CPCC 100088</strain>
    </source>
</reference>
<evidence type="ECO:0000313" key="4">
    <source>
        <dbReference type="Proteomes" id="UP001438953"/>
    </source>
</evidence>
<accession>A0ABV1SED3</accession>
<evidence type="ECO:0000256" key="1">
    <source>
        <dbReference type="SAM" id="MobiDB-lite"/>
    </source>
</evidence>
<name>A0ABV1SED3_9RHOB</name>
<comment type="caution">
    <text evidence="3">The sequence shown here is derived from an EMBL/GenBank/DDBJ whole genome shotgun (WGS) entry which is preliminary data.</text>
</comment>
<keyword evidence="4" id="KW-1185">Reference proteome</keyword>
<dbReference type="Proteomes" id="UP001438953">
    <property type="component" value="Unassembled WGS sequence"/>
</dbReference>